<dbReference type="KEGG" id="nft:FBF37_01460"/>
<keyword evidence="3" id="KW-1185">Reference proteome</keyword>
<proteinExistence type="predicted"/>
<dbReference type="PANTHER" id="PTHR30437:SF4">
    <property type="entry name" value="TRANSCRIPTION ELONGATION FACTOR GREA"/>
    <property type="match status" value="1"/>
</dbReference>
<dbReference type="GO" id="GO:0003677">
    <property type="term" value="F:DNA binding"/>
    <property type="evidence" value="ECO:0007669"/>
    <property type="project" value="InterPro"/>
</dbReference>
<reference evidence="2 3" key="1">
    <citation type="submission" date="2019-04" db="EMBL/GenBank/DDBJ databases">
        <title>Saccharibacteria TM7 genomes.</title>
        <authorList>
            <person name="Bor B."/>
            <person name="He X."/>
            <person name="Chen T."/>
            <person name="Dewhirst F.E."/>
        </authorList>
    </citation>
    <scope>NUCLEOTIDE SEQUENCE [LARGE SCALE GENOMIC DNA]</scope>
    <source>
        <strain evidence="2 3">BB001</strain>
    </source>
</reference>
<accession>A0A4P9A2V5</accession>
<gene>
    <name evidence="2" type="ORF">FBF37_01460</name>
</gene>
<name>A0A4P9A2V5_9BACT</name>
<dbReference type="AlphaFoldDB" id="A0A4P9A2V5"/>
<dbReference type="SUPFAM" id="SSF54534">
    <property type="entry name" value="FKBP-like"/>
    <property type="match status" value="1"/>
</dbReference>
<dbReference type="InterPro" id="IPR036953">
    <property type="entry name" value="GreA/GreB_C_sf"/>
</dbReference>
<dbReference type="InterPro" id="IPR023459">
    <property type="entry name" value="Tscrpt_elong_fac_GreA/B_fam"/>
</dbReference>
<dbReference type="InterPro" id="IPR001437">
    <property type="entry name" value="Tscrpt_elong_fac_GreA/B_C"/>
</dbReference>
<dbReference type="OrthoDB" id="9808774at2"/>
<evidence type="ECO:0000313" key="2">
    <source>
        <dbReference type="EMBL" id="QCT42137.1"/>
    </source>
</evidence>
<sequence length="155" mass="17641">MSNVRTTHLSQKGFKELHKEISQLEAQEKALQFTLREIGRAKSRDDKLQRNEVIMNLELVSGKLANLRHMLKNAKPLPRKRDRLRVALGSIVDLVDQQGRMLHYILVDSLEANPTDGRISIDSPLGRSLLDKRPKDTVSWCAGVKLQRAQLVAIR</sequence>
<dbReference type="GO" id="GO:0032784">
    <property type="term" value="P:regulation of DNA-templated transcription elongation"/>
    <property type="evidence" value="ECO:0007669"/>
    <property type="project" value="InterPro"/>
</dbReference>
<organism evidence="2 3">
    <name type="scientific">Candidatus Nanosynbacter featherlites</name>
    <dbReference type="NCBI Taxonomy" id="2572088"/>
    <lineage>
        <taxon>Bacteria</taxon>
        <taxon>Candidatus Saccharimonadota</taxon>
        <taxon>Candidatus Saccharimonadia</taxon>
        <taxon>Candidatus Nanosynbacterales</taxon>
        <taxon>Candidatus Nanosynbacteraceae</taxon>
        <taxon>Candidatus Nanosynbacter</taxon>
    </lineage>
</organism>
<evidence type="ECO:0000313" key="3">
    <source>
        <dbReference type="Proteomes" id="UP000310639"/>
    </source>
</evidence>
<dbReference type="GO" id="GO:0070063">
    <property type="term" value="F:RNA polymerase binding"/>
    <property type="evidence" value="ECO:0007669"/>
    <property type="project" value="InterPro"/>
</dbReference>
<protein>
    <recommendedName>
        <fullName evidence="1">Transcription elongation factor GreA/GreB C-terminal domain-containing protein</fullName>
    </recommendedName>
</protein>
<dbReference type="PANTHER" id="PTHR30437">
    <property type="entry name" value="TRANSCRIPTION ELONGATION FACTOR GREA"/>
    <property type="match status" value="1"/>
</dbReference>
<dbReference type="EMBL" id="CP040004">
    <property type="protein sequence ID" value="QCT42137.1"/>
    <property type="molecule type" value="Genomic_DNA"/>
</dbReference>
<dbReference type="Proteomes" id="UP000310639">
    <property type="component" value="Chromosome"/>
</dbReference>
<feature type="domain" description="Transcription elongation factor GreA/GreB C-terminal" evidence="1">
    <location>
        <begin position="85"/>
        <end position="145"/>
    </location>
</feature>
<dbReference type="GO" id="GO:0006354">
    <property type="term" value="P:DNA-templated transcription elongation"/>
    <property type="evidence" value="ECO:0007669"/>
    <property type="project" value="TreeGrafter"/>
</dbReference>
<dbReference type="Gene3D" id="3.10.50.30">
    <property type="entry name" value="Transcription elongation factor, GreA/GreB, C-terminal domain"/>
    <property type="match status" value="1"/>
</dbReference>
<dbReference type="Pfam" id="PF01272">
    <property type="entry name" value="GreA_GreB"/>
    <property type="match status" value="1"/>
</dbReference>
<evidence type="ECO:0000259" key="1">
    <source>
        <dbReference type="Pfam" id="PF01272"/>
    </source>
</evidence>
<dbReference type="RefSeq" id="WP_138078799.1">
    <property type="nucleotide sequence ID" value="NZ_CP040004.1"/>
</dbReference>
<dbReference type="PIRSF" id="PIRSF006092">
    <property type="entry name" value="GreA_GreB"/>
    <property type="match status" value="1"/>
</dbReference>